<accession>A0A8S0T5C6</accession>
<evidence type="ECO:0000256" key="1">
    <source>
        <dbReference type="SAM" id="MobiDB-lite"/>
    </source>
</evidence>
<proteinExistence type="predicted"/>
<protein>
    <submittedName>
        <fullName evidence="2">Uncharacterized protein</fullName>
    </submittedName>
</protein>
<dbReference type="Proteomes" id="UP000594638">
    <property type="component" value="Unassembled WGS sequence"/>
</dbReference>
<dbReference type="EMBL" id="CACTIH010005637">
    <property type="protein sequence ID" value="CAA2999573.1"/>
    <property type="molecule type" value="Genomic_DNA"/>
</dbReference>
<keyword evidence="3" id="KW-1185">Reference proteome</keyword>
<evidence type="ECO:0000313" key="2">
    <source>
        <dbReference type="EMBL" id="CAA2999573.1"/>
    </source>
</evidence>
<evidence type="ECO:0000313" key="3">
    <source>
        <dbReference type="Proteomes" id="UP000594638"/>
    </source>
</evidence>
<sequence length="162" mass="18200">MERQEWLKKQGQDGEKHKDKVEELFEQPKFTRREKGDSSVGVGKQVKEGRILCNAMVPIKKVGPAVNTRDSSLNVVENAQTQIMKGLLLEDESSEEMSVRGNLTCAERSARKEDFTSFDSMEDHSKVVDEVLEGEDGHISIMQEVYLIGGDDLNVQCVANEQ</sequence>
<organism evidence="2 3">
    <name type="scientific">Olea europaea subsp. europaea</name>
    <dbReference type="NCBI Taxonomy" id="158383"/>
    <lineage>
        <taxon>Eukaryota</taxon>
        <taxon>Viridiplantae</taxon>
        <taxon>Streptophyta</taxon>
        <taxon>Embryophyta</taxon>
        <taxon>Tracheophyta</taxon>
        <taxon>Spermatophyta</taxon>
        <taxon>Magnoliopsida</taxon>
        <taxon>eudicotyledons</taxon>
        <taxon>Gunneridae</taxon>
        <taxon>Pentapetalae</taxon>
        <taxon>asterids</taxon>
        <taxon>lamiids</taxon>
        <taxon>Lamiales</taxon>
        <taxon>Oleaceae</taxon>
        <taxon>Oleeae</taxon>
        <taxon>Olea</taxon>
    </lineage>
</organism>
<dbReference type="Gramene" id="OE9A005294T1">
    <property type="protein sequence ID" value="OE9A005294C1"/>
    <property type="gene ID" value="OE9A005294"/>
</dbReference>
<dbReference type="OrthoDB" id="1751950at2759"/>
<name>A0A8S0T5C6_OLEEU</name>
<feature type="region of interest" description="Disordered" evidence="1">
    <location>
        <begin position="1"/>
        <end position="41"/>
    </location>
</feature>
<dbReference type="AlphaFoldDB" id="A0A8S0T5C6"/>
<reference evidence="2 3" key="1">
    <citation type="submission" date="2019-12" db="EMBL/GenBank/DDBJ databases">
        <authorList>
            <person name="Alioto T."/>
            <person name="Alioto T."/>
            <person name="Gomez Garrido J."/>
        </authorList>
    </citation>
    <scope>NUCLEOTIDE SEQUENCE [LARGE SCALE GENOMIC DNA]</scope>
</reference>
<feature type="compositionally biased region" description="Basic and acidic residues" evidence="1">
    <location>
        <begin position="1"/>
        <end position="23"/>
    </location>
</feature>
<gene>
    <name evidence="2" type="ORF">OLEA9_A005294</name>
</gene>
<comment type="caution">
    <text evidence="2">The sequence shown here is derived from an EMBL/GenBank/DDBJ whole genome shotgun (WGS) entry which is preliminary data.</text>
</comment>